<dbReference type="EMBL" id="BMKA01000004">
    <property type="protein sequence ID" value="GGA26557.1"/>
    <property type="molecule type" value="Genomic_DNA"/>
</dbReference>
<dbReference type="Pfam" id="PF01177">
    <property type="entry name" value="Asp_Glu_race"/>
    <property type="match status" value="1"/>
</dbReference>
<accession>A0A916R1C1</accession>
<protein>
    <submittedName>
        <fullName evidence="2">Asp/Glu/hydantoin racemase</fullName>
    </submittedName>
</protein>
<dbReference type="Proteomes" id="UP000628017">
    <property type="component" value="Unassembled WGS sequence"/>
</dbReference>
<reference evidence="2" key="1">
    <citation type="journal article" date="2014" name="Int. J. Syst. Evol. Microbiol.">
        <title>Complete genome sequence of Corynebacterium casei LMG S-19264T (=DSM 44701T), isolated from a smear-ripened cheese.</title>
        <authorList>
            <consortium name="US DOE Joint Genome Institute (JGI-PGF)"/>
            <person name="Walter F."/>
            <person name="Albersmeier A."/>
            <person name="Kalinowski J."/>
            <person name="Ruckert C."/>
        </authorList>
    </citation>
    <scope>NUCLEOTIDE SEQUENCE</scope>
    <source>
        <strain evidence="2">CGMCC 1.15880</strain>
    </source>
</reference>
<reference evidence="2" key="2">
    <citation type="submission" date="2020-09" db="EMBL/GenBank/DDBJ databases">
        <authorList>
            <person name="Sun Q."/>
            <person name="Zhou Y."/>
        </authorList>
    </citation>
    <scope>NUCLEOTIDE SEQUENCE</scope>
    <source>
        <strain evidence="2">CGMCC 1.15880</strain>
    </source>
</reference>
<proteinExistence type="inferred from homology"/>
<evidence type="ECO:0000256" key="1">
    <source>
        <dbReference type="ARBA" id="ARBA00038414"/>
    </source>
</evidence>
<sequence>MPPHLLVVNPNGTAEMTDRIGAEARQHLPAGITMSTRTNPSGPPSIQGAADGAEALPGTLRILQETTFDLALIACFDDTGLTETTRQRVFGIGQAAMQTAHDLGQPFAVLTTSELSVPVLEANAKVYGLTDRLICIRASTIAVLDFEQQRESANKRLIAAARRLVEDHPEIRTIVLGCAGMGGLAVEMEQQLNLQVIDPIKAAVVKAVTSLTVPTPSLH</sequence>
<dbReference type="RefSeq" id="WP_188676936.1">
    <property type="nucleotide sequence ID" value="NZ_BMKA01000004.1"/>
</dbReference>
<comment type="similarity">
    <text evidence="1">Belongs to the HyuE racemase family.</text>
</comment>
<gene>
    <name evidence="2" type="ORF">GCM10011498_29400</name>
</gene>
<name>A0A916R1C1_9RHOB</name>
<evidence type="ECO:0000313" key="3">
    <source>
        <dbReference type="Proteomes" id="UP000628017"/>
    </source>
</evidence>
<organism evidence="2 3">
    <name type="scientific">Neptunicoccus cionae</name>
    <dbReference type="NCBI Taxonomy" id="2035344"/>
    <lineage>
        <taxon>Bacteria</taxon>
        <taxon>Pseudomonadati</taxon>
        <taxon>Pseudomonadota</taxon>
        <taxon>Alphaproteobacteria</taxon>
        <taxon>Rhodobacterales</taxon>
        <taxon>Paracoccaceae</taxon>
        <taxon>Neptunicoccus</taxon>
    </lineage>
</organism>
<comment type="caution">
    <text evidence="2">The sequence shown here is derived from an EMBL/GenBank/DDBJ whole genome shotgun (WGS) entry which is preliminary data.</text>
</comment>
<dbReference type="InterPro" id="IPR052186">
    <property type="entry name" value="Hydantoin_racemase-like"/>
</dbReference>
<dbReference type="PANTHER" id="PTHR28047:SF5">
    <property type="entry name" value="PROTEIN DCG1"/>
    <property type="match status" value="1"/>
</dbReference>
<dbReference type="PANTHER" id="PTHR28047">
    <property type="entry name" value="PROTEIN DCG1"/>
    <property type="match status" value="1"/>
</dbReference>
<keyword evidence="3" id="KW-1185">Reference proteome</keyword>
<dbReference type="Gene3D" id="3.40.50.12500">
    <property type="match status" value="1"/>
</dbReference>
<evidence type="ECO:0000313" key="2">
    <source>
        <dbReference type="EMBL" id="GGA26557.1"/>
    </source>
</evidence>
<dbReference type="InterPro" id="IPR053714">
    <property type="entry name" value="Iso_Racemase_Enz_sf"/>
</dbReference>
<dbReference type="GO" id="GO:0047661">
    <property type="term" value="F:amino-acid racemase activity"/>
    <property type="evidence" value="ECO:0007669"/>
    <property type="project" value="InterPro"/>
</dbReference>
<dbReference type="AlphaFoldDB" id="A0A916R1C1"/>
<dbReference type="InterPro" id="IPR015942">
    <property type="entry name" value="Asp/Glu/hydantoin_racemase"/>
</dbReference>